<dbReference type="InterPro" id="IPR007569">
    <property type="entry name" value="DUF559"/>
</dbReference>
<dbReference type="SUPFAM" id="SSF52980">
    <property type="entry name" value="Restriction endonuclease-like"/>
    <property type="match status" value="1"/>
</dbReference>
<evidence type="ECO:0000313" key="3">
    <source>
        <dbReference type="Proteomes" id="UP001595604"/>
    </source>
</evidence>
<gene>
    <name evidence="2" type="ORF">ACFOD9_08145</name>
</gene>
<keyword evidence="2" id="KW-0378">Hydrolase</keyword>
<keyword evidence="2" id="KW-0540">Nuclease</keyword>
<dbReference type="RefSeq" id="WP_379509586.1">
    <property type="nucleotide sequence ID" value="NZ_JBHRTQ010000007.1"/>
</dbReference>
<evidence type="ECO:0000259" key="1">
    <source>
        <dbReference type="Pfam" id="PF04480"/>
    </source>
</evidence>
<proteinExistence type="predicted"/>
<dbReference type="Pfam" id="PF04480">
    <property type="entry name" value="DUF559"/>
    <property type="match status" value="1"/>
</dbReference>
<dbReference type="Proteomes" id="UP001595604">
    <property type="component" value="Unassembled WGS sequence"/>
</dbReference>
<organism evidence="2 3">
    <name type="scientific">Novosphingobium bradum</name>
    <dbReference type="NCBI Taxonomy" id="1737444"/>
    <lineage>
        <taxon>Bacteria</taxon>
        <taxon>Pseudomonadati</taxon>
        <taxon>Pseudomonadota</taxon>
        <taxon>Alphaproteobacteria</taxon>
        <taxon>Sphingomonadales</taxon>
        <taxon>Sphingomonadaceae</taxon>
        <taxon>Novosphingobium</taxon>
    </lineage>
</organism>
<dbReference type="PANTHER" id="PTHR38590:SF1">
    <property type="entry name" value="BLL0828 PROTEIN"/>
    <property type="match status" value="1"/>
</dbReference>
<protein>
    <submittedName>
        <fullName evidence="2">Endonuclease domain-containing protein</fullName>
    </submittedName>
</protein>
<dbReference type="PANTHER" id="PTHR38590">
    <property type="entry name" value="BLL0828 PROTEIN"/>
    <property type="match status" value="1"/>
</dbReference>
<accession>A0ABV7IPM1</accession>
<feature type="domain" description="DUF559" evidence="1">
    <location>
        <begin position="1"/>
        <end position="99"/>
    </location>
</feature>
<dbReference type="GO" id="GO:0004519">
    <property type="term" value="F:endonuclease activity"/>
    <property type="evidence" value="ECO:0007669"/>
    <property type="project" value="UniProtKB-KW"/>
</dbReference>
<sequence length="103" mass="11371">MRQQMSLPEVLLWNLLRGAPDGVVFRRQHPVGGYVVDFYCAAAKVGIEIDGISHDMAGAPERDQRRDAELRGLGLEVVRVPAADVLKSPEAIAQALVRYCKRS</sequence>
<comment type="caution">
    <text evidence="2">The sequence shown here is derived from an EMBL/GenBank/DDBJ whole genome shotgun (WGS) entry which is preliminary data.</text>
</comment>
<dbReference type="InterPro" id="IPR047216">
    <property type="entry name" value="Endonuclease_DUF559_bact"/>
</dbReference>
<dbReference type="InterPro" id="IPR011335">
    <property type="entry name" value="Restrct_endonuc-II-like"/>
</dbReference>
<dbReference type="EMBL" id="JBHRTQ010000007">
    <property type="protein sequence ID" value="MFC3174219.1"/>
    <property type="molecule type" value="Genomic_DNA"/>
</dbReference>
<evidence type="ECO:0000313" key="2">
    <source>
        <dbReference type="EMBL" id="MFC3174219.1"/>
    </source>
</evidence>
<dbReference type="Gene3D" id="3.40.960.10">
    <property type="entry name" value="VSR Endonuclease"/>
    <property type="match status" value="1"/>
</dbReference>
<keyword evidence="3" id="KW-1185">Reference proteome</keyword>
<name>A0ABV7IPM1_9SPHN</name>
<dbReference type="CDD" id="cd01038">
    <property type="entry name" value="Endonuclease_DUF559"/>
    <property type="match status" value="1"/>
</dbReference>
<keyword evidence="2" id="KW-0255">Endonuclease</keyword>
<reference evidence="3" key="1">
    <citation type="journal article" date="2019" name="Int. J. Syst. Evol. Microbiol.">
        <title>The Global Catalogue of Microorganisms (GCM) 10K type strain sequencing project: providing services to taxonomists for standard genome sequencing and annotation.</title>
        <authorList>
            <consortium name="The Broad Institute Genomics Platform"/>
            <consortium name="The Broad Institute Genome Sequencing Center for Infectious Disease"/>
            <person name="Wu L."/>
            <person name="Ma J."/>
        </authorList>
    </citation>
    <scope>NUCLEOTIDE SEQUENCE [LARGE SCALE GENOMIC DNA]</scope>
    <source>
        <strain evidence="3">KCTC 42984</strain>
    </source>
</reference>